<feature type="region of interest" description="Disordered" evidence="1">
    <location>
        <begin position="144"/>
        <end position="167"/>
    </location>
</feature>
<evidence type="ECO:0008006" key="5">
    <source>
        <dbReference type="Google" id="ProtNLM"/>
    </source>
</evidence>
<dbReference type="Proteomes" id="UP000326702">
    <property type="component" value="Chromosome"/>
</dbReference>
<dbReference type="InterPro" id="IPR036259">
    <property type="entry name" value="MFS_trans_sf"/>
</dbReference>
<dbReference type="InterPro" id="IPR021517">
    <property type="entry name" value="DUF3180"/>
</dbReference>
<dbReference type="SUPFAM" id="SSF103473">
    <property type="entry name" value="MFS general substrate transporter"/>
    <property type="match status" value="1"/>
</dbReference>
<proteinExistence type="predicted"/>
<feature type="transmembrane region" description="Helical" evidence="2">
    <location>
        <begin position="39"/>
        <end position="59"/>
    </location>
</feature>
<dbReference type="Pfam" id="PF11377">
    <property type="entry name" value="DUF3180"/>
    <property type="match status" value="1"/>
</dbReference>
<feature type="transmembrane region" description="Helical" evidence="2">
    <location>
        <begin position="118"/>
        <end position="136"/>
    </location>
</feature>
<dbReference type="OrthoDB" id="3257239at2"/>
<keyword evidence="2" id="KW-0812">Transmembrane</keyword>
<accession>A0A5P9Q7R0</accession>
<sequence length="167" mass="18183">MRRTPIRWLVELAVAAALVGWLVLWLLESRGTYLADVPWVVDVSLLLLSGAVFWAGWTVRAYQRGRRPDLDALRAARTYVLGKAAAVTGSLLVGWYLAQVLVVLGDLDVESRRAHGLAALWAVGAALVLCVVGVLVERFCELPPSDDEGKEHEGRTPPGSPEMDARA</sequence>
<dbReference type="RefSeq" id="WP_036953621.1">
    <property type="nucleotide sequence ID" value="NZ_BAABIH010000013.1"/>
</dbReference>
<keyword evidence="2" id="KW-1133">Transmembrane helix</keyword>
<evidence type="ECO:0000313" key="3">
    <source>
        <dbReference type="EMBL" id="QFU97102.1"/>
    </source>
</evidence>
<feature type="transmembrane region" description="Helical" evidence="2">
    <location>
        <begin position="7"/>
        <end position="27"/>
    </location>
</feature>
<organism evidence="3 4">
    <name type="scientific">Luteimicrobium xylanilyticum</name>
    <dbReference type="NCBI Taxonomy" id="1133546"/>
    <lineage>
        <taxon>Bacteria</taxon>
        <taxon>Bacillati</taxon>
        <taxon>Actinomycetota</taxon>
        <taxon>Actinomycetes</taxon>
        <taxon>Micrococcales</taxon>
        <taxon>Luteimicrobium</taxon>
    </lineage>
</organism>
<name>A0A5P9Q7R0_9MICO</name>
<feature type="transmembrane region" description="Helical" evidence="2">
    <location>
        <begin position="80"/>
        <end position="98"/>
    </location>
</feature>
<keyword evidence="4" id="KW-1185">Reference proteome</keyword>
<dbReference type="KEGG" id="lxl:KDY119_00596"/>
<keyword evidence="2" id="KW-0472">Membrane</keyword>
<reference evidence="3 4" key="1">
    <citation type="submission" date="2019-10" db="EMBL/GenBank/DDBJ databases">
        <title>Genome sequence of Luteimicrobium xylanilyticum HY-24.</title>
        <authorList>
            <person name="Kim D.Y."/>
            <person name="Park H.-Y."/>
        </authorList>
    </citation>
    <scope>NUCLEOTIDE SEQUENCE [LARGE SCALE GENOMIC DNA]</scope>
    <source>
        <strain evidence="3 4">HY-24</strain>
    </source>
</reference>
<evidence type="ECO:0000256" key="1">
    <source>
        <dbReference type="SAM" id="MobiDB-lite"/>
    </source>
</evidence>
<protein>
    <recommendedName>
        <fullName evidence="5">DUF3180 domain-containing protein</fullName>
    </recommendedName>
</protein>
<evidence type="ECO:0000313" key="4">
    <source>
        <dbReference type="Proteomes" id="UP000326702"/>
    </source>
</evidence>
<dbReference type="AlphaFoldDB" id="A0A5P9Q7R0"/>
<evidence type="ECO:0000256" key="2">
    <source>
        <dbReference type="SAM" id="Phobius"/>
    </source>
</evidence>
<gene>
    <name evidence="3" type="ORF">KDY119_00596</name>
</gene>
<dbReference type="EMBL" id="CP045529">
    <property type="protein sequence ID" value="QFU97102.1"/>
    <property type="molecule type" value="Genomic_DNA"/>
</dbReference>